<protein>
    <submittedName>
        <fullName evidence="1">Uncharacterized protein</fullName>
    </submittedName>
</protein>
<dbReference type="Proteomes" id="UP000031163">
    <property type="component" value="Chromosome"/>
</dbReference>
<sequence>MRINYNTKEELQDLQYELSIVLEAMLLYAGVKKTKIEEAIECYIDCIDDVCSKSTKEGVDEILEVVEYLRNHHGNLFV</sequence>
<organism evidence="1 2">
    <name type="scientific">Campylobacter insulaenigrae NCTC 12927</name>
    <dbReference type="NCBI Taxonomy" id="1031564"/>
    <lineage>
        <taxon>Bacteria</taxon>
        <taxon>Pseudomonadati</taxon>
        <taxon>Campylobacterota</taxon>
        <taxon>Epsilonproteobacteria</taxon>
        <taxon>Campylobacterales</taxon>
        <taxon>Campylobacteraceae</taxon>
        <taxon>Campylobacter</taxon>
    </lineage>
</organism>
<dbReference type="HOGENOM" id="CLU_184396_1_0_7"/>
<proteinExistence type="predicted"/>
<gene>
    <name evidence="1" type="ORF">CINS_0907</name>
</gene>
<evidence type="ECO:0000313" key="2">
    <source>
        <dbReference type="Proteomes" id="UP000031163"/>
    </source>
</evidence>
<dbReference type="EMBL" id="CP007770">
    <property type="protein sequence ID" value="AJC87870.1"/>
    <property type="molecule type" value="Genomic_DNA"/>
</dbReference>
<dbReference type="KEGG" id="cis:CINS_0907"/>
<dbReference type="STRING" id="1031564.CINS_0907"/>
<dbReference type="AlphaFoldDB" id="A0A0A8H2H5"/>
<reference evidence="1 2" key="1">
    <citation type="journal article" date="2014" name="Genome Biol. Evol.">
        <title>Comparative Genomics of the Campylobacter lari Group.</title>
        <authorList>
            <person name="Miller W.G."/>
            <person name="Yee E."/>
            <person name="Chapman M.H."/>
            <person name="Smith T.P."/>
            <person name="Bono J.L."/>
            <person name="Huynh S."/>
            <person name="Parker C.T."/>
            <person name="Vandamme P."/>
            <person name="Luong K."/>
            <person name="Korlach J."/>
        </authorList>
    </citation>
    <scope>NUCLEOTIDE SEQUENCE [LARGE SCALE GENOMIC DNA]</scope>
    <source>
        <strain evidence="1 2">NCTC 12927</strain>
    </source>
</reference>
<evidence type="ECO:0000313" key="1">
    <source>
        <dbReference type="EMBL" id="AJC87870.1"/>
    </source>
</evidence>
<name>A0A0A8H2H5_9BACT</name>
<accession>A0A0A8H2H5</accession>